<feature type="region of interest" description="Disordered" evidence="1">
    <location>
        <begin position="169"/>
        <end position="251"/>
    </location>
</feature>
<comment type="caution">
    <text evidence="2">The sequence shown here is derived from an EMBL/GenBank/DDBJ whole genome shotgun (WGS) entry which is preliminary data.</text>
</comment>
<protein>
    <submittedName>
        <fullName evidence="2">Uncharacterized protein</fullName>
    </submittedName>
</protein>
<evidence type="ECO:0000313" key="2">
    <source>
        <dbReference type="EMBL" id="KAG5172164.1"/>
    </source>
</evidence>
<proteinExistence type="predicted"/>
<reference evidence="2" key="1">
    <citation type="submission" date="2021-02" db="EMBL/GenBank/DDBJ databases">
        <title>Psilocybe cubensis genome.</title>
        <authorList>
            <person name="Mckernan K.J."/>
            <person name="Crawford S."/>
            <person name="Trippe A."/>
            <person name="Kane L.T."/>
            <person name="Mclaughlin S."/>
        </authorList>
    </citation>
    <scope>NUCLEOTIDE SEQUENCE [LARGE SCALE GENOMIC DNA]</scope>
    <source>
        <strain evidence="2">MGC-MH-2018</strain>
    </source>
</reference>
<accession>A0A8H7Y6H1</accession>
<dbReference type="EMBL" id="JAFIQS010000002">
    <property type="protein sequence ID" value="KAG5172164.1"/>
    <property type="molecule type" value="Genomic_DNA"/>
</dbReference>
<feature type="compositionally biased region" description="Basic residues" evidence="1">
    <location>
        <begin position="231"/>
        <end position="244"/>
    </location>
</feature>
<feature type="compositionally biased region" description="Polar residues" evidence="1">
    <location>
        <begin position="214"/>
        <end position="225"/>
    </location>
</feature>
<dbReference type="OrthoDB" id="3058287at2759"/>
<sequence>MSDSLNLHDIMVNCYPAGLLYEYGGFAFAQLPPVAREFLQLYGLFVTRQPAEELTTDGFKALNDQLVTVRRAELNRLHTATQEVHRNIGIQLLALSSGDDSARNILRDTLIPYWRSLLDEYVLRNDALLWYELEMRGNGLFHLQPGQYLFDRVQDIDRMRELVMRWLQEERPQSEEPSNSRTLDEISTEEHDVVEGTNSLVHDESIFSSDEEPQFSSIESMQNFIPSPKPNHQRRSRARKRARKSTVYTSY</sequence>
<organism evidence="2">
    <name type="scientific">Psilocybe cubensis</name>
    <name type="common">Psychedelic mushroom</name>
    <name type="synonym">Stropharia cubensis</name>
    <dbReference type="NCBI Taxonomy" id="181762"/>
    <lineage>
        <taxon>Eukaryota</taxon>
        <taxon>Fungi</taxon>
        <taxon>Dikarya</taxon>
        <taxon>Basidiomycota</taxon>
        <taxon>Agaricomycotina</taxon>
        <taxon>Agaricomycetes</taxon>
        <taxon>Agaricomycetidae</taxon>
        <taxon>Agaricales</taxon>
        <taxon>Agaricineae</taxon>
        <taxon>Strophariaceae</taxon>
        <taxon>Psilocybe</taxon>
    </lineage>
</organism>
<dbReference type="AlphaFoldDB" id="A0A8H7Y6H1"/>
<name>A0A8H7Y6H1_PSICU</name>
<evidence type="ECO:0000256" key="1">
    <source>
        <dbReference type="SAM" id="MobiDB-lite"/>
    </source>
</evidence>
<feature type="compositionally biased region" description="Basic and acidic residues" evidence="1">
    <location>
        <begin position="182"/>
        <end position="194"/>
    </location>
</feature>
<gene>
    <name evidence="2" type="ORF">JR316_001659</name>
</gene>